<feature type="transmembrane region" description="Helical" evidence="7">
    <location>
        <begin position="20"/>
        <end position="38"/>
    </location>
</feature>
<dbReference type="PROSITE" id="PS50156">
    <property type="entry name" value="SSD"/>
    <property type="match status" value="1"/>
</dbReference>
<gene>
    <name evidence="9" type="ORF">ISU10_17530</name>
</gene>
<evidence type="ECO:0000313" key="10">
    <source>
        <dbReference type="Proteomes" id="UP000660668"/>
    </source>
</evidence>
<feature type="transmembrane region" description="Helical" evidence="7">
    <location>
        <begin position="195"/>
        <end position="218"/>
    </location>
</feature>
<feature type="transmembrane region" description="Helical" evidence="7">
    <location>
        <begin position="293"/>
        <end position="317"/>
    </location>
</feature>
<dbReference type="InterPro" id="IPR050545">
    <property type="entry name" value="Mycobact_MmpL"/>
</dbReference>
<evidence type="ECO:0000256" key="3">
    <source>
        <dbReference type="ARBA" id="ARBA00022692"/>
    </source>
</evidence>
<evidence type="ECO:0000256" key="6">
    <source>
        <dbReference type="SAM" id="MobiDB-lite"/>
    </source>
</evidence>
<evidence type="ECO:0000256" key="4">
    <source>
        <dbReference type="ARBA" id="ARBA00022989"/>
    </source>
</evidence>
<feature type="transmembrane region" description="Helical" evidence="7">
    <location>
        <begin position="367"/>
        <end position="385"/>
    </location>
</feature>
<keyword evidence="10" id="KW-1185">Reference proteome</keyword>
<feature type="transmembrane region" description="Helical" evidence="7">
    <location>
        <begin position="584"/>
        <end position="605"/>
    </location>
</feature>
<keyword evidence="2" id="KW-1003">Cell membrane</keyword>
<feature type="transmembrane region" description="Helical" evidence="7">
    <location>
        <begin position="626"/>
        <end position="645"/>
    </location>
</feature>
<dbReference type="GO" id="GO:0005886">
    <property type="term" value="C:plasma membrane"/>
    <property type="evidence" value="ECO:0007669"/>
    <property type="project" value="UniProtKB-SubCell"/>
</dbReference>
<keyword evidence="3 7" id="KW-0812">Transmembrane</keyword>
<dbReference type="RefSeq" id="WP_194697720.1">
    <property type="nucleotide sequence ID" value="NZ_JADKPO010000028.1"/>
</dbReference>
<keyword evidence="5 7" id="KW-0472">Membrane</keyword>
<feature type="transmembrane region" description="Helical" evidence="7">
    <location>
        <begin position="224"/>
        <end position="245"/>
    </location>
</feature>
<feature type="transmembrane region" description="Helical" evidence="7">
    <location>
        <begin position="514"/>
        <end position="533"/>
    </location>
</feature>
<dbReference type="PANTHER" id="PTHR33406">
    <property type="entry name" value="MEMBRANE PROTEIN MJ1562-RELATED"/>
    <property type="match status" value="1"/>
</dbReference>
<evidence type="ECO:0000256" key="7">
    <source>
        <dbReference type="SAM" id="Phobius"/>
    </source>
</evidence>
<evidence type="ECO:0000256" key="5">
    <source>
        <dbReference type="ARBA" id="ARBA00023136"/>
    </source>
</evidence>
<name>A0A930YIC7_9ACTN</name>
<dbReference type="Gene3D" id="1.20.1640.10">
    <property type="entry name" value="Multidrug efflux transporter AcrB transmembrane domain"/>
    <property type="match status" value="2"/>
</dbReference>
<dbReference type="Pfam" id="PF03176">
    <property type="entry name" value="MMPL"/>
    <property type="match status" value="2"/>
</dbReference>
<sequence>MNRTLDRLGRFAATHPWRAFAVWIVIAVAVFGVAGAVGGQTQEDWDVPAAPAQHGIDLLREHLPQSGNTSAQVVVHDDGPLAASELTALTDRLSALDHVIAVSQPRMSADGDTALLTVQYDVPVTHRDVYGHAEPLEQAIEPTRDAGVQVVLGGELPSTAGSAMKGTGEIIGIVVALLILLLMFRSVVAAGLPIVVAVSGLAIGTAGITILCGVMSVSPFAPTVATMVGLGVGIDYALLMLARALEYRRAGYSVVDAAAAANVTAGRSVVLAGTTVLVSLLGLRLSGLATFGAFGFATAITVVAVMVTALLLVPAIFRLTARWIEPRAVRRARRSSVEPGESLGEPGSRRDERQGSRWAERVARKPLPWLIGAATVMVLLAAPVLDMRTWPGSGGDEVPGSALRQSYDLIADEYGPGANTPYLFVAERDVVSGRQVDQLIAKLAARDDLVNVSPAVVSPDGEIALVTAESVLRDNDERVAAQIADLRAELPDGVDLAGSSVMFSDIVDILAERIWLVIGFVVGISVLLLMVMFRSVVIPLKAAAMNLLSVLAAYGVLTAVFQWGWGLQLLGLDHALPVSSWLPILMFAILFGLSMDYEVFLLSRIREDYVRTGDARGSVARGLSSTSRVITSAALIMVAVFLGFVTEEGVVIKMIGFGMAVAIFLDATLVRMVLVPATMSLLGERNWWLPAWLDRVLPKLQVEAPEPAPVVAPAGVVGGRELEPVG</sequence>
<dbReference type="SUPFAM" id="SSF82866">
    <property type="entry name" value="Multidrug efflux transporter AcrB transmembrane domain"/>
    <property type="match status" value="2"/>
</dbReference>
<feature type="compositionally biased region" description="Basic and acidic residues" evidence="6">
    <location>
        <begin position="347"/>
        <end position="357"/>
    </location>
</feature>
<feature type="transmembrane region" description="Helical" evidence="7">
    <location>
        <begin position="170"/>
        <end position="188"/>
    </location>
</feature>
<evidence type="ECO:0000256" key="2">
    <source>
        <dbReference type="ARBA" id="ARBA00022475"/>
    </source>
</evidence>
<dbReference type="EMBL" id="JADKPO010000028">
    <property type="protein sequence ID" value="MBF4769571.1"/>
    <property type="molecule type" value="Genomic_DNA"/>
</dbReference>
<feature type="transmembrane region" description="Helical" evidence="7">
    <location>
        <begin position="651"/>
        <end position="674"/>
    </location>
</feature>
<dbReference type="Proteomes" id="UP000660668">
    <property type="component" value="Unassembled WGS sequence"/>
</dbReference>
<feature type="transmembrane region" description="Helical" evidence="7">
    <location>
        <begin position="257"/>
        <end position="281"/>
    </location>
</feature>
<evidence type="ECO:0000259" key="8">
    <source>
        <dbReference type="PROSITE" id="PS50156"/>
    </source>
</evidence>
<evidence type="ECO:0000313" key="9">
    <source>
        <dbReference type="EMBL" id="MBF4769571.1"/>
    </source>
</evidence>
<accession>A0A930YIC7</accession>
<evidence type="ECO:0000256" key="1">
    <source>
        <dbReference type="ARBA" id="ARBA00004651"/>
    </source>
</evidence>
<dbReference type="AlphaFoldDB" id="A0A930YIC7"/>
<comment type="subcellular location">
    <subcellularLocation>
        <location evidence="1">Cell membrane</location>
        <topology evidence="1">Multi-pass membrane protein</topology>
    </subcellularLocation>
</comment>
<proteinExistence type="predicted"/>
<dbReference type="InterPro" id="IPR000731">
    <property type="entry name" value="SSD"/>
</dbReference>
<feature type="region of interest" description="Disordered" evidence="6">
    <location>
        <begin position="335"/>
        <end position="357"/>
    </location>
</feature>
<feature type="domain" description="SSD" evidence="8">
    <location>
        <begin position="191"/>
        <end position="319"/>
    </location>
</feature>
<organism evidence="9 10">
    <name type="scientific">Nocardioides agariphilus</name>
    <dbReference type="NCBI Taxonomy" id="433664"/>
    <lineage>
        <taxon>Bacteria</taxon>
        <taxon>Bacillati</taxon>
        <taxon>Actinomycetota</taxon>
        <taxon>Actinomycetes</taxon>
        <taxon>Propionibacteriales</taxon>
        <taxon>Nocardioidaceae</taxon>
        <taxon>Nocardioides</taxon>
    </lineage>
</organism>
<dbReference type="PANTHER" id="PTHR33406:SF13">
    <property type="entry name" value="MEMBRANE PROTEIN YDFJ"/>
    <property type="match status" value="1"/>
</dbReference>
<protein>
    <submittedName>
        <fullName evidence="9">MMPL family transporter</fullName>
    </submittedName>
</protein>
<comment type="caution">
    <text evidence="9">The sequence shown here is derived from an EMBL/GenBank/DDBJ whole genome shotgun (WGS) entry which is preliminary data.</text>
</comment>
<dbReference type="InterPro" id="IPR004869">
    <property type="entry name" value="MMPL_dom"/>
</dbReference>
<reference evidence="9" key="1">
    <citation type="submission" date="2020-11" db="EMBL/GenBank/DDBJ databases">
        <title>Nocardioides cynanchi sp. nov., isolated from soil of rhizosphere of Cynanchum wilfordii.</title>
        <authorList>
            <person name="Lee J.-S."/>
            <person name="Suh M.K."/>
            <person name="Kim J.-S."/>
        </authorList>
    </citation>
    <scope>NUCLEOTIDE SEQUENCE</scope>
    <source>
        <strain evidence="9">KCTC 19276</strain>
    </source>
</reference>
<keyword evidence="4 7" id="KW-1133">Transmembrane helix</keyword>
<feature type="transmembrane region" description="Helical" evidence="7">
    <location>
        <begin position="545"/>
        <end position="564"/>
    </location>
</feature>